<dbReference type="InterPro" id="IPR035437">
    <property type="entry name" value="SNase_OB-fold_sf"/>
</dbReference>
<dbReference type="Proteomes" id="UP000030377">
    <property type="component" value="Unassembled WGS sequence"/>
</dbReference>
<name>A0A0A3Y2S4_BRAJP</name>
<evidence type="ECO:0000313" key="3">
    <source>
        <dbReference type="Proteomes" id="UP000030377"/>
    </source>
</evidence>
<dbReference type="Gene3D" id="2.40.50.90">
    <property type="match status" value="1"/>
</dbReference>
<proteinExistence type="predicted"/>
<dbReference type="AlphaFoldDB" id="A0A0A3Y2S4"/>
<gene>
    <name evidence="2" type="ORF">MA20_12400</name>
</gene>
<dbReference type="Pfam" id="PF00565">
    <property type="entry name" value="SNase"/>
    <property type="match status" value="1"/>
</dbReference>
<sequence length="119" mass="12704">MTTISGPARVIDGDTVVVAGTTVRLKGVDAAELGTERGENARRVMVALVTGSLTCRLTGEKTYSREVGYCTTVNGTDINRAIIAQGAALACPRYDTRYLSFEQEAALAAQPRSSYCVKR</sequence>
<evidence type="ECO:0000259" key="1">
    <source>
        <dbReference type="Pfam" id="PF00565"/>
    </source>
</evidence>
<dbReference type="InterPro" id="IPR016071">
    <property type="entry name" value="Staphylococal_nuclease_OB-fold"/>
</dbReference>
<dbReference type="EMBL" id="JRPN01000010">
    <property type="protein sequence ID" value="KGT79686.1"/>
    <property type="molecule type" value="Genomic_DNA"/>
</dbReference>
<reference evidence="2 3" key="1">
    <citation type="submission" date="2014-09" db="EMBL/GenBank/DDBJ databases">
        <title>Draft genome of Bradyrhizobium japonicum Is-34.</title>
        <authorList>
            <person name="Tsurumaru H."/>
            <person name="Yamakawa T."/>
            <person name="Hashimoto S."/>
            <person name="Okizaki K."/>
            <person name="Kanesaki Y."/>
            <person name="Yoshikawa H."/>
            <person name="Yajima S."/>
        </authorList>
    </citation>
    <scope>NUCLEOTIDE SEQUENCE [LARGE SCALE GENOMIC DNA]</scope>
    <source>
        <strain evidence="2 3">Is-34</strain>
    </source>
</reference>
<feature type="domain" description="TNase-like" evidence="1">
    <location>
        <begin position="22"/>
        <end position="104"/>
    </location>
</feature>
<organism evidence="2 3">
    <name type="scientific">Bradyrhizobium japonicum</name>
    <dbReference type="NCBI Taxonomy" id="375"/>
    <lineage>
        <taxon>Bacteria</taxon>
        <taxon>Pseudomonadati</taxon>
        <taxon>Pseudomonadota</taxon>
        <taxon>Alphaproteobacteria</taxon>
        <taxon>Hyphomicrobiales</taxon>
        <taxon>Nitrobacteraceae</taxon>
        <taxon>Bradyrhizobium</taxon>
    </lineage>
</organism>
<dbReference type="SUPFAM" id="SSF50199">
    <property type="entry name" value="Staphylococcal nuclease"/>
    <property type="match status" value="1"/>
</dbReference>
<evidence type="ECO:0000313" key="2">
    <source>
        <dbReference type="EMBL" id="KGT79686.1"/>
    </source>
</evidence>
<comment type="caution">
    <text evidence="2">The sequence shown here is derived from an EMBL/GenBank/DDBJ whole genome shotgun (WGS) entry which is preliminary data.</text>
</comment>
<protein>
    <recommendedName>
        <fullName evidence="1">TNase-like domain-containing protein</fullName>
    </recommendedName>
</protein>
<accession>A0A0A3Y2S4</accession>